<dbReference type="Proteomes" id="UP000652354">
    <property type="component" value="Unassembled WGS sequence"/>
</dbReference>
<evidence type="ECO:0000313" key="3">
    <source>
        <dbReference type="EMBL" id="GIG55331.1"/>
    </source>
</evidence>
<feature type="transmembrane region" description="Helical" evidence="2">
    <location>
        <begin position="171"/>
        <end position="191"/>
    </location>
</feature>
<name>A0A919UKJ4_9MICO</name>
<dbReference type="EMBL" id="BONR01000005">
    <property type="protein sequence ID" value="GIG55331.1"/>
    <property type="molecule type" value="Genomic_DNA"/>
</dbReference>
<comment type="caution">
    <text evidence="3">The sequence shown here is derived from an EMBL/GenBank/DDBJ whole genome shotgun (WGS) entry which is preliminary data.</text>
</comment>
<feature type="transmembrane region" description="Helical" evidence="2">
    <location>
        <begin position="65"/>
        <end position="85"/>
    </location>
</feature>
<gene>
    <name evidence="3" type="ORF">Dac01nite_20830</name>
</gene>
<keyword evidence="2" id="KW-1133">Transmembrane helix</keyword>
<evidence type="ECO:0000313" key="4">
    <source>
        <dbReference type="Proteomes" id="UP000652354"/>
    </source>
</evidence>
<reference evidence="3" key="1">
    <citation type="submission" date="2021-01" db="EMBL/GenBank/DDBJ databases">
        <title>Whole genome shotgun sequence of Demequina activiva NBRC 110675.</title>
        <authorList>
            <person name="Komaki H."/>
            <person name="Tamura T."/>
        </authorList>
    </citation>
    <scope>NUCLEOTIDE SEQUENCE</scope>
    <source>
        <strain evidence="3">NBRC 110675</strain>
    </source>
</reference>
<dbReference type="RefSeq" id="WP_203656735.1">
    <property type="nucleotide sequence ID" value="NZ_BONR01000005.1"/>
</dbReference>
<keyword evidence="2" id="KW-0812">Transmembrane</keyword>
<feature type="region of interest" description="Disordered" evidence="1">
    <location>
        <begin position="19"/>
        <end position="54"/>
    </location>
</feature>
<proteinExistence type="predicted"/>
<keyword evidence="2" id="KW-0472">Membrane</keyword>
<accession>A0A919UKJ4</accession>
<feature type="transmembrane region" description="Helical" evidence="2">
    <location>
        <begin position="115"/>
        <end position="139"/>
    </location>
</feature>
<keyword evidence="4" id="KW-1185">Reference proteome</keyword>
<dbReference type="AlphaFoldDB" id="A0A919UKJ4"/>
<evidence type="ECO:0000256" key="1">
    <source>
        <dbReference type="SAM" id="MobiDB-lite"/>
    </source>
</evidence>
<protein>
    <submittedName>
        <fullName evidence="3">Uncharacterized protein</fullName>
    </submittedName>
</protein>
<feature type="transmembrane region" description="Helical" evidence="2">
    <location>
        <begin position="91"/>
        <end position="108"/>
    </location>
</feature>
<sequence length="202" mass="20832">MSAGFTGGVTVSYSQTFYPERGSSAPRQSRGGAAMGPAERIHPPRANALPHAPVEPDRERVWPRALALSAVLSLAGGVLYVALQVLVGQEILAATIVIGVLAGAGMRLGGLADRWLVAFAAAGIAMLAWMLASAVGTALDRALHPEQSLITAFESSIAPDAIIGMHASEPLLALVAALLVSSGAVVATAMFTRSRSRALPWD</sequence>
<organism evidence="3 4">
    <name type="scientific">Demequina activiva</name>
    <dbReference type="NCBI Taxonomy" id="1582364"/>
    <lineage>
        <taxon>Bacteria</taxon>
        <taxon>Bacillati</taxon>
        <taxon>Actinomycetota</taxon>
        <taxon>Actinomycetes</taxon>
        <taxon>Micrococcales</taxon>
        <taxon>Demequinaceae</taxon>
        <taxon>Demequina</taxon>
    </lineage>
</organism>
<evidence type="ECO:0000256" key="2">
    <source>
        <dbReference type="SAM" id="Phobius"/>
    </source>
</evidence>